<dbReference type="Proteomes" id="UP000198926">
    <property type="component" value="Unassembled WGS sequence"/>
</dbReference>
<sequence length="205" mass="23273">MRQEHSHTIVDCEGNDWMNALAEHKTCTLPVGIVMQKKPGVTRWAKWTWSARAVIPGAAPADWVEMRRDGDCVEYHAATRSIELFSTDTEAYLHGLHARDPSVYVILRPVEAGVPLDVILVTVSPYEAQDYADSGEEMIEKVPMPPVVREWVEDFISAHHREETFKKRQRDKKRIDLVQDGIGDARLAQTADVYASPQRLKGRLQ</sequence>
<keyword evidence="2" id="KW-1185">Reference proteome</keyword>
<organism evidence="1 2">
    <name type="scientific">Yoonia litorea</name>
    <dbReference type="NCBI Taxonomy" id="1123755"/>
    <lineage>
        <taxon>Bacteria</taxon>
        <taxon>Pseudomonadati</taxon>
        <taxon>Pseudomonadota</taxon>
        <taxon>Alphaproteobacteria</taxon>
        <taxon>Rhodobacterales</taxon>
        <taxon>Paracoccaceae</taxon>
        <taxon>Yoonia</taxon>
    </lineage>
</organism>
<evidence type="ECO:0000313" key="1">
    <source>
        <dbReference type="EMBL" id="SFS19958.1"/>
    </source>
</evidence>
<reference evidence="1 2" key="1">
    <citation type="submission" date="2016-10" db="EMBL/GenBank/DDBJ databases">
        <authorList>
            <person name="de Groot N.N."/>
        </authorList>
    </citation>
    <scope>NUCLEOTIDE SEQUENCE [LARGE SCALE GENOMIC DNA]</scope>
    <source>
        <strain evidence="1 2">DSM 29433</strain>
    </source>
</reference>
<dbReference type="Pfam" id="PF11749">
    <property type="entry name" value="DUF3305"/>
    <property type="match status" value="1"/>
</dbReference>
<gene>
    <name evidence="1" type="ORF">SAMN05444714_2436</name>
</gene>
<evidence type="ECO:0000313" key="2">
    <source>
        <dbReference type="Proteomes" id="UP000198926"/>
    </source>
</evidence>
<protein>
    <recommendedName>
        <fullName evidence="3">Molybdopterin-guanine dinucleotide biosynthesis protein A</fullName>
    </recommendedName>
</protein>
<proteinExistence type="predicted"/>
<accession>A0A1I6MWL9</accession>
<dbReference type="InterPro" id="IPR021736">
    <property type="entry name" value="DUF3305"/>
</dbReference>
<dbReference type="AlphaFoldDB" id="A0A1I6MWL9"/>
<dbReference type="EMBL" id="FOZM01000002">
    <property type="protein sequence ID" value="SFS19958.1"/>
    <property type="molecule type" value="Genomic_DNA"/>
</dbReference>
<name>A0A1I6MWL9_9RHOB</name>
<dbReference type="STRING" id="1123755.SAMN05444714_2436"/>
<evidence type="ECO:0008006" key="3">
    <source>
        <dbReference type="Google" id="ProtNLM"/>
    </source>
</evidence>